<evidence type="ECO:0000313" key="8">
    <source>
        <dbReference type="EMBL" id="UUX50524.1"/>
    </source>
</evidence>
<keyword evidence="9" id="KW-1185">Reference proteome</keyword>
<evidence type="ECO:0000259" key="7">
    <source>
        <dbReference type="PROSITE" id="PS50123"/>
    </source>
</evidence>
<protein>
    <recommendedName>
        <fullName evidence="5">Chemotaxis protein methyltransferase</fullName>
        <ecNumber evidence="5">2.1.1.80</ecNumber>
    </recommendedName>
</protein>
<keyword evidence="4 5" id="KW-0949">S-adenosyl-L-methionine</keyword>
<feature type="domain" description="CheR-type methyltransferase" evidence="7">
    <location>
        <begin position="1"/>
        <end position="257"/>
    </location>
</feature>
<dbReference type="RefSeq" id="WP_257769705.1">
    <property type="nucleotide sequence ID" value="NZ_CP102480.1"/>
</dbReference>
<dbReference type="SUPFAM" id="SSF47757">
    <property type="entry name" value="Chemotaxis receptor methyltransferase CheR, N-terminal domain"/>
    <property type="match status" value="1"/>
</dbReference>
<dbReference type="InterPro" id="IPR036804">
    <property type="entry name" value="CheR_N_sf"/>
</dbReference>
<dbReference type="InterPro" id="IPR022642">
    <property type="entry name" value="CheR_C"/>
</dbReference>
<comment type="function">
    <text evidence="5">Methylation of the membrane-bound methyl-accepting chemotaxis proteins (MCP) to form gamma-glutamyl methyl ester residues in MCP.</text>
</comment>
<dbReference type="AlphaFoldDB" id="A0A9J7AW79"/>
<dbReference type="Pfam" id="PF03705">
    <property type="entry name" value="CheR_N"/>
    <property type="match status" value="1"/>
</dbReference>
<organism evidence="8 9">
    <name type="scientific">Nisaea acidiphila</name>
    <dbReference type="NCBI Taxonomy" id="1862145"/>
    <lineage>
        <taxon>Bacteria</taxon>
        <taxon>Pseudomonadati</taxon>
        <taxon>Pseudomonadota</taxon>
        <taxon>Alphaproteobacteria</taxon>
        <taxon>Rhodospirillales</taxon>
        <taxon>Thalassobaculaceae</taxon>
        <taxon>Nisaea</taxon>
    </lineage>
</organism>
<reference evidence="8" key="1">
    <citation type="submission" date="2022-08" db="EMBL/GenBank/DDBJ databases">
        <title>Nisaea acidiphila sp. nov., isolated from a marine algal debris and emended description of the genus Nisaea Urios et al. 2008.</title>
        <authorList>
            <person name="Kwon K."/>
        </authorList>
    </citation>
    <scope>NUCLEOTIDE SEQUENCE</scope>
    <source>
        <strain evidence="8">MEBiC11861</strain>
    </source>
</reference>
<feature type="binding site" evidence="6">
    <location>
        <position position="71"/>
    </location>
    <ligand>
        <name>S-adenosyl-L-methionine</name>
        <dbReference type="ChEBI" id="CHEBI:59789"/>
    </ligand>
</feature>
<feature type="binding site" evidence="6">
    <location>
        <begin position="213"/>
        <end position="214"/>
    </location>
    <ligand>
        <name>S-adenosyl-L-methionine</name>
        <dbReference type="ChEBI" id="CHEBI:59789"/>
    </ligand>
</feature>
<dbReference type="SUPFAM" id="SSF53335">
    <property type="entry name" value="S-adenosyl-L-methionine-dependent methyltransferases"/>
    <property type="match status" value="1"/>
</dbReference>
<name>A0A9J7AW79_9PROT</name>
<dbReference type="GO" id="GO:0008983">
    <property type="term" value="F:protein-glutamate O-methyltransferase activity"/>
    <property type="evidence" value="ECO:0007669"/>
    <property type="project" value="UniProtKB-EC"/>
</dbReference>
<evidence type="ECO:0000256" key="5">
    <source>
        <dbReference type="PIRNR" id="PIRNR000410"/>
    </source>
</evidence>
<dbReference type="PRINTS" id="PR00996">
    <property type="entry name" value="CHERMTFRASE"/>
</dbReference>
<evidence type="ECO:0000256" key="2">
    <source>
        <dbReference type="ARBA" id="ARBA00022603"/>
    </source>
</evidence>
<dbReference type="PIRSF" id="PIRSF000410">
    <property type="entry name" value="CheR"/>
    <property type="match status" value="1"/>
</dbReference>
<dbReference type="InterPro" id="IPR029063">
    <property type="entry name" value="SAM-dependent_MTases_sf"/>
</dbReference>
<keyword evidence="2 5" id="KW-0489">Methyltransferase</keyword>
<dbReference type="GO" id="GO:0032259">
    <property type="term" value="P:methylation"/>
    <property type="evidence" value="ECO:0007669"/>
    <property type="project" value="UniProtKB-KW"/>
</dbReference>
<evidence type="ECO:0000256" key="1">
    <source>
        <dbReference type="ARBA" id="ARBA00001541"/>
    </source>
</evidence>
<evidence type="ECO:0000256" key="6">
    <source>
        <dbReference type="PIRSR" id="PIRSR000410-1"/>
    </source>
</evidence>
<evidence type="ECO:0000256" key="4">
    <source>
        <dbReference type="ARBA" id="ARBA00022691"/>
    </source>
</evidence>
<dbReference type="PANTHER" id="PTHR24422:SF21">
    <property type="entry name" value="CHEMOTAXIS PROTEIN METHYLTRANSFERASE 1"/>
    <property type="match status" value="1"/>
</dbReference>
<dbReference type="Gene3D" id="1.10.155.10">
    <property type="entry name" value="Chemotaxis receptor methyltransferase CheR, N-terminal domain"/>
    <property type="match status" value="1"/>
</dbReference>
<dbReference type="InterPro" id="IPR050903">
    <property type="entry name" value="Bact_Chemotaxis_MeTrfase"/>
</dbReference>
<dbReference type="Gene3D" id="3.40.50.150">
    <property type="entry name" value="Vaccinia Virus protein VP39"/>
    <property type="match status" value="1"/>
</dbReference>
<keyword evidence="3 5" id="KW-0808">Transferase</keyword>
<dbReference type="CDD" id="cd02440">
    <property type="entry name" value="AdoMet_MTases"/>
    <property type="match status" value="1"/>
</dbReference>
<sequence>MNSSDFEFLSGLLYKQSGLVLTPDKGYLLETRLQPVARSHGLNSIEQIVSTLRTRRDERLVNAITDAMTTNESLFFRDRTPFEQFKTVVLPTLMESRAGKKHIRIWSAACSSGQEPYSLSMVLDELGAKLAGWRIEIVATDISSEMIARARSGVYSQFEVQRGLPVQLLVKYFQQDGDRWQLNEKIRRMVTFREFNLLQDPRSLGNFDIVFCRNVLIYFDQDTKRQVLDGIARQMSPDGYLYLGGAETVISITDKFQPVKGQRGMYMPSAAAGQKAAI</sequence>
<proteinExistence type="predicted"/>
<dbReference type="Pfam" id="PF01739">
    <property type="entry name" value="CheR"/>
    <property type="match status" value="1"/>
</dbReference>
<gene>
    <name evidence="8" type="ORF">NUH88_02265</name>
</gene>
<dbReference type="KEGG" id="naci:NUH88_02265"/>
<evidence type="ECO:0000256" key="3">
    <source>
        <dbReference type="ARBA" id="ARBA00022679"/>
    </source>
</evidence>
<feature type="binding site" evidence="6">
    <location>
        <position position="73"/>
    </location>
    <ligand>
        <name>S-adenosyl-L-methionine</name>
        <dbReference type="ChEBI" id="CHEBI:59789"/>
    </ligand>
</feature>
<feature type="binding site" evidence="6">
    <location>
        <position position="141"/>
    </location>
    <ligand>
        <name>S-adenosyl-L-methionine</name>
        <dbReference type="ChEBI" id="CHEBI:59789"/>
    </ligand>
</feature>
<dbReference type="InterPro" id="IPR000780">
    <property type="entry name" value="CheR_MeTrfase"/>
</dbReference>
<dbReference type="InterPro" id="IPR026024">
    <property type="entry name" value="Chemotaxis_MeTrfase_CheR"/>
</dbReference>
<evidence type="ECO:0000313" key="9">
    <source>
        <dbReference type="Proteomes" id="UP001060336"/>
    </source>
</evidence>
<dbReference type="InterPro" id="IPR022641">
    <property type="entry name" value="CheR_N"/>
</dbReference>
<feature type="binding site" evidence="6">
    <location>
        <position position="77"/>
    </location>
    <ligand>
        <name>S-adenosyl-L-methionine</name>
        <dbReference type="ChEBI" id="CHEBI:59789"/>
    </ligand>
</feature>
<feature type="binding site" evidence="6">
    <location>
        <begin position="196"/>
        <end position="197"/>
    </location>
    <ligand>
        <name>S-adenosyl-L-methionine</name>
        <dbReference type="ChEBI" id="CHEBI:59789"/>
    </ligand>
</feature>
<dbReference type="PROSITE" id="PS50123">
    <property type="entry name" value="CHER"/>
    <property type="match status" value="1"/>
</dbReference>
<comment type="catalytic activity">
    <reaction evidence="1 5">
        <text>L-glutamyl-[protein] + S-adenosyl-L-methionine = [protein]-L-glutamate 5-O-methyl ester + S-adenosyl-L-homocysteine</text>
        <dbReference type="Rhea" id="RHEA:24452"/>
        <dbReference type="Rhea" id="RHEA-COMP:10208"/>
        <dbReference type="Rhea" id="RHEA-COMP:10311"/>
        <dbReference type="ChEBI" id="CHEBI:29973"/>
        <dbReference type="ChEBI" id="CHEBI:57856"/>
        <dbReference type="ChEBI" id="CHEBI:59789"/>
        <dbReference type="ChEBI" id="CHEBI:82795"/>
        <dbReference type="EC" id="2.1.1.80"/>
    </reaction>
</comment>
<dbReference type="PANTHER" id="PTHR24422">
    <property type="entry name" value="CHEMOTAXIS PROTEIN METHYLTRANSFERASE"/>
    <property type="match status" value="1"/>
</dbReference>
<dbReference type="Proteomes" id="UP001060336">
    <property type="component" value="Chromosome"/>
</dbReference>
<feature type="binding site" evidence="6">
    <location>
        <position position="115"/>
    </location>
    <ligand>
        <name>S-adenosyl-L-methionine</name>
        <dbReference type="ChEBI" id="CHEBI:59789"/>
    </ligand>
</feature>
<dbReference type="EMBL" id="CP102480">
    <property type="protein sequence ID" value="UUX50524.1"/>
    <property type="molecule type" value="Genomic_DNA"/>
</dbReference>
<accession>A0A9J7AW79</accession>
<dbReference type="EC" id="2.1.1.80" evidence="5"/>
<dbReference type="SMART" id="SM00138">
    <property type="entry name" value="MeTrc"/>
    <property type="match status" value="1"/>
</dbReference>